<evidence type="ECO:0000256" key="1">
    <source>
        <dbReference type="SAM" id="MobiDB-lite"/>
    </source>
</evidence>
<dbReference type="RefSeq" id="XP_018260708.1">
    <property type="nucleotide sequence ID" value="XM_018409705.1"/>
</dbReference>
<name>A0A1A5ZYH5_9TREE</name>
<feature type="compositionally biased region" description="Polar residues" evidence="1">
    <location>
        <begin position="12"/>
        <end position="43"/>
    </location>
</feature>
<evidence type="ECO:0000313" key="3">
    <source>
        <dbReference type="EMBL" id="OBR82866.1"/>
    </source>
</evidence>
<feature type="compositionally biased region" description="Low complexity" evidence="1">
    <location>
        <begin position="381"/>
        <end position="402"/>
    </location>
</feature>
<feature type="compositionally biased region" description="Low complexity" evidence="1">
    <location>
        <begin position="613"/>
        <end position="629"/>
    </location>
</feature>
<feature type="compositionally biased region" description="Acidic residues" evidence="1">
    <location>
        <begin position="309"/>
        <end position="325"/>
    </location>
</feature>
<feature type="compositionally biased region" description="Polar residues" evidence="1">
    <location>
        <begin position="517"/>
        <end position="545"/>
    </location>
</feature>
<evidence type="ECO:0000313" key="4">
    <source>
        <dbReference type="EMBL" id="WWC64412.1"/>
    </source>
</evidence>
<feature type="compositionally biased region" description="Low complexity" evidence="1">
    <location>
        <begin position="498"/>
        <end position="509"/>
    </location>
</feature>
<feature type="region of interest" description="Disordered" evidence="1">
    <location>
        <begin position="790"/>
        <end position="890"/>
    </location>
</feature>
<feature type="compositionally biased region" description="Gly residues" evidence="1">
    <location>
        <begin position="866"/>
        <end position="878"/>
    </location>
</feature>
<dbReference type="KEGG" id="kdj:28970122"/>
<feature type="compositionally biased region" description="Basic and acidic residues" evidence="1">
    <location>
        <begin position="349"/>
        <end position="358"/>
    </location>
</feature>
<organism evidence="3">
    <name type="scientific">Kwoniella dejecticola CBS 10117</name>
    <dbReference type="NCBI Taxonomy" id="1296121"/>
    <lineage>
        <taxon>Eukaryota</taxon>
        <taxon>Fungi</taxon>
        <taxon>Dikarya</taxon>
        <taxon>Basidiomycota</taxon>
        <taxon>Agaricomycotina</taxon>
        <taxon>Tremellomycetes</taxon>
        <taxon>Tremellales</taxon>
        <taxon>Cryptococcaceae</taxon>
        <taxon>Kwoniella</taxon>
    </lineage>
</organism>
<dbReference type="VEuPathDB" id="FungiDB:I303_06423"/>
<dbReference type="Proteomes" id="UP000078595">
    <property type="component" value="Chromosome 9"/>
</dbReference>
<feature type="compositionally biased region" description="Low complexity" evidence="1">
    <location>
        <begin position="749"/>
        <end position="761"/>
    </location>
</feature>
<protein>
    <submittedName>
        <fullName evidence="3">Uncharacterized protein</fullName>
    </submittedName>
</protein>
<evidence type="ECO:0000256" key="2">
    <source>
        <dbReference type="SAM" id="Phobius"/>
    </source>
</evidence>
<dbReference type="GeneID" id="28970122"/>
<keyword evidence="2" id="KW-0812">Transmembrane</keyword>
<keyword evidence="2" id="KW-1133">Transmembrane helix</keyword>
<feature type="compositionally biased region" description="Acidic residues" evidence="1">
    <location>
        <begin position="691"/>
        <end position="706"/>
    </location>
</feature>
<feature type="compositionally biased region" description="Basic residues" evidence="1">
    <location>
        <begin position="285"/>
        <end position="300"/>
    </location>
</feature>
<proteinExistence type="predicted"/>
<feature type="region of interest" description="Disordered" evidence="1">
    <location>
        <begin position="464"/>
        <end position="676"/>
    </location>
</feature>
<feature type="compositionally biased region" description="Basic and acidic residues" evidence="1">
    <location>
        <begin position="260"/>
        <end position="280"/>
    </location>
</feature>
<dbReference type="AlphaFoldDB" id="A0A1A5ZYH5"/>
<feature type="compositionally biased region" description="Low complexity" evidence="1">
    <location>
        <begin position="170"/>
        <end position="206"/>
    </location>
</feature>
<feature type="compositionally biased region" description="Basic residues" evidence="1">
    <location>
        <begin position="330"/>
        <end position="348"/>
    </location>
</feature>
<feature type="compositionally biased region" description="Polar residues" evidence="1">
    <location>
        <begin position="77"/>
        <end position="98"/>
    </location>
</feature>
<feature type="transmembrane region" description="Helical" evidence="2">
    <location>
        <begin position="224"/>
        <end position="246"/>
    </location>
</feature>
<keyword evidence="2" id="KW-0472">Membrane</keyword>
<sequence length="890" mass="98090">MAPIIRPRQPHSLVQTENATSDVLLPTQTHNSSPGSYVASNHYSPRKQRRISRTQQYQQYQQSPSIHVRQLSLDVSTPSRTATLTQDPKSISNSNGAAATTRRLANPTATDLTDSPASAAQAIRTTRLDNPPAVANLDLGTSSSSPSPSSSNPSRTQNQNQDEEQETETDSATSFTRTTTIHSSASASASRTNNNIKAPSFSSSSTETEGSILAQAVATSNISWWQLLAIIVCGVVALSVGAWLFFRSRQRKRYKKKEKKKQDIEEKMKEKERTERELDMLKGFGHSRRDRAGRRGKGGRGGRGGRYDDDAESDSQDYSDDDDETISSSRSRRHRYRQRRGGRARRERGRGGRYRDREFSEDDESDYTRERREKEGYTPKSAFSVRPSASASASASRSPKSALSRKKSFRDSVFSTYNSMKKAAVRLKYVEAKVKLDQQLEEEERLERERKEKIKEANREIEDYNRGREVERQNTQANTNSNTNMNTMNTYGNGGWGNNQVEENQQGQVPDSDPVYNRNQNQYPNHNRNQHPQAPNQEQRWNSNSHDQEVERPRGKLLIPPVPRQAQPSKTHSAEIPTAALLPYHTSSSRSRSESLDGEISNLLGGNPKSKARANSTSSSSTSASPSADSKVERPAFKRQETSKVDKRKGLLASPIPSQNQSSISITKPEPIYALPRDRSQAYANMKMDMSMDDDADSDSSDDEEGYYPSQGQHRRPVQAGTSNQGGNAKDLKAGKSNLLASTLGFGDSSNANTNASANPSQRSQEPKKGYTNPFNTDWLSVGRPIQASPTEIDTNFKSSSNSDADSYLVGKQASSRLPITHPNENPVVPRSTHFGGGGFRSDTAGPVSLRGKGSVGFGVNPGDRQGTGVGSGSGAGAGNKWANRLRERK</sequence>
<accession>A0A1A5ZYH5</accession>
<keyword evidence="5" id="KW-1185">Reference proteome</keyword>
<feature type="compositionally biased region" description="Low complexity" evidence="1">
    <location>
        <begin position="142"/>
        <end position="160"/>
    </location>
</feature>
<feature type="compositionally biased region" description="Basic and acidic residues" evidence="1">
    <location>
        <begin position="366"/>
        <end position="377"/>
    </location>
</feature>
<dbReference type="EMBL" id="KI894034">
    <property type="protein sequence ID" value="OBR82866.1"/>
    <property type="molecule type" value="Genomic_DNA"/>
</dbReference>
<feature type="region of interest" description="Disordered" evidence="1">
    <location>
        <begin position="1"/>
        <end position="48"/>
    </location>
</feature>
<reference evidence="3" key="1">
    <citation type="submission" date="2013-07" db="EMBL/GenBank/DDBJ databases">
        <title>The Genome Sequence of Cryptococcus dejecticola CBS10117.</title>
        <authorList>
            <consortium name="The Broad Institute Genome Sequencing Platform"/>
            <person name="Cuomo C."/>
            <person name="Litvintseva A."/>
            <person name="Chen Y."/>
            <person name="Heitman J."/>
            <person name="Sun S."/>
            <person name="Springer D."/>
            <person name="Dromer F."/>
            <person name="Young S.K."/>
            <person name="Zeng Q."/>
            <person name="Gargeya S."/>
            <person name="Fitzgerald M."/>
            <person name="Abouelleil A."/>
            <person name="Alvarado L."/>
            <person name="Berlin A.M."/>
            <person name="Chapman S.B."/>
            <person name="Dewar J."/>
            <person name="Goldberg J."/>
            <person name="Griggs A."/>
            <person name="Gujja S."/>
            <person name="Hansen M."/>
            <person name="Howarth C."/>
            <person name="Imamovic A."/>
            <person name="Larimer J."/>
            <person name="McCowan C."/>
            <person name="Murphy C."/>
            <person name="Pearson M."/>
            <person name="Priest M."/>
            <person name="Roberts A."/>
            <person name="Saif S."/>
            <person name="Shea T."/>
            <person name="Sykes S."/>
            <person name="Wortman J."/>
            <person name="Nusbaum C."/>
            <person name="Birren B."/>
        </authorList>
    </citation>
    <scope>NUCLEOTIDE SEQUENCE [LARGE SCALE GENOMIC DNA]</scope>
    <source>
        <strain evidence="3">CBS 10117</strain>
    </source>
</reference>
<feature type="compositionally biased region" description="Low complexity" evidence="1">
    <location>
        <begin position="654"/>
        <end position="666"/>
    </location>
</feature>
<reference evidence="4" key="3">
    <citation type="submission" date="2024-02" db="EMBL/GenBank/DDBJ databases">
        <title>Comparative genomics of Cryptococcus and Kwoniella reveals pathogenesis evolution and contrasting modes of karyotype evolution via chromosome fusion or intercentromeric recombination.</title>
        <authorList>
            <person name="Coelho M.A."/>
            <person name="David-Palma M."/>
            <person name="Shea T."/>
            <person name="Bowers K."/>
            <person name="McGinley-Smith S."/>
            <person name="Mohammad A.W."/>
            <person name="Gnirke A."/>
            <person name="Yurkov A.M."/>
            <person name="Nowrousian M."/>
            <person name="Sun S."/>
            <person name="Cuomo C.A."/>
            <person name="Heitman J."/>
        </authorList>
    </citation>
    <scope>NUCLEOTIDE SEQUENCE</scope>
    <source>
        <strain evidence="4">CBS 10117</strain>
    </source>
</reference>
<dbReference type="EMBL" id="CP144538">
    <property type="protein sequence ID" value="WWC64412.1"/>
    <property type="molecule type" value="Genomic_DNA"/>
</dbReference>
<dbReference type="OrthoDB" id="2576390at2759"/>
<feature type="compositionally biased region" description="Low complexity" evidence="1">
    <location>
        <begin position="474"/>
        <end position="491"/>
    </location>
</feature>
<feature type="region of interest" description="Disordered" evidence="1">
    <location>
        <begin position="254"/>
        <end position="417"/>
    </location>
</feature>
<dbReference type="STRING" id="1296121.A0A1A5ZYH5"/>
<gene>
    <name evidence="3" type="ORF">I303_06423</name>
    <name evidence="4" type="ORF">I303_107022</name>
</gene>
<feature type="region of interest" description="Disordered" evidence="1">
    <location>
        <begin position="77"/>
        <end position="206"/>
    </location>
</feature>
<evidence type="ECO:0000313" key="5">
    <source>
        <dbReference type="Proteomes" id="UP000078595"/>
    </source>
</evidence>
<feature type="compositionally biased region" description="Polar residues" evidence="1">
    <location>
        <begin position="107"/>
        <end position="118"/>
    </location>
</feature>
<feature type="compositionally biased region" description="Basic and acidic residues" evidence="1">
    <location>
        <begin position="630"/>
        <end position="649"/>
    </location>
</feature>
<reference evidence="4" key="2">
    <citation type="submission" date="2013-07" db="EMBL/GenBank/DDBJ databases">
        <authorList>
            <consortium name="The Broad Institute Genome Sequencing Platform"/>
            <person name="Cuomo C."/>
            <person name="Litvintseva A."/>
            <person name="Chen Y."/>
            <person name="Heitman J."/>
            <person name="Sun S."/>
            <person name="Springer D."/>
            <person name="Dromer F."/>
            <person name="Young S.K."/>
            <person name="Zeng Q."/>
            <person name="Gargeya S."/>
            <person name="Fitzgerald M."/>
            <person name="Abouelleil A."/>
            <person name="Alvarado L."/>
            <person name="Berlin A.M."/>
            <person name="Chapman S.B."/>
            <person name="Dewar J."/>
            <person name="Goldberg J."/>
            <person name="Griggs A."/>
            <person name="Gujja S."/>
            <person name="Hansen M."/>
            <person name="Howarth C."/>
            <person name="Imamovic A."/>
            <person name="Larimer J."/>
            <person name="McCowan C."/>
            <person name="Murphy C."/>
            <person name="Pearson M."/>
            <person name="Priest M."/>
            <person name="Roberts A."/>
            <person name="Saif S."/>
            <person name="Shea T."/>
            <person name="Sykes S."/>
            <person name="Wortman J."/>
            <person name="Nusbaum C."/>
            <person name="Birren B."/>
        </authorList>
    </citation>
    <scope>NUCLEOTIDE SEQUENCE</scope>
    <source>
        <strain evidence="4">CBS 10117</strain>
    </source>
</reference>
<feature type="region of interest" description="Disordered" evidence="1">
    <location>
        <begin position="691"/>
        <end position="778"/>
    </location>
</feature>
<feature type="compositionally biased region" description="Polar residues" evidence="1">
    <location>
        <begin position="790"/>
        <end position="805"/>
    </location>
</feature>